<reference evidence="1 2" key="1">
    <citation type="submission" date="2014-04" db="EMBL/GenBank/DDBJ databases">
        <title>Evolutionary Origins and Diversification of the Mycorrhizal Mutualists.</title>
        <authorList>
            <consortium name="DOE Joint Genome Institute"/>
            <consortium name="Mycorrhizal Genomics Consortium"/>
            <person name="Kohler A."/>
            <person name="Kuo A."/>
            <person name="Nagy L.G."/>
            <person name="Floudas D."/>
            <person name="Copeland A."/>
            <person name="Barry K.W."/>
            <person name="Cichocki N."/>
            <person name="Veneault-Fourrey C."/>
            <person name="LaButti K."/>
            <person name="Lindquist E.A."/>
            <person name="Lipzen A."/>
            <person name="Lundell T."/>
            <person name="Morin E."/>
            <person name="Murat C."/>
            <person name="Riley R."/>
            <person name="Ohm R."/>
            <person name="Sun H."/>
            <person name="Tunlid A."/>
            <person name="Henrissat B."/>
            <person name="Grigoriev I.V."/>
            <person name="Hibbett D.S."/>
            <person name="Martin F."/>
        </authorList>
    </citation>
    <scope>NUCLEOTIDE SEQUENCE [LARGE SCALE GENOMIC DNA]</scope>
    <source>
        <strain evidence="1 2">Koide BX008</strain>
    </source>
</reference>
<evidence type="ECO:0000313" key="2">
    <source>
        <dbReference type="Proteomes" id="UP000054549"/>
    </source>
</evidence>
<dbReference type="HOGENOM" id="CLU_2653984_0_0_1"/>
<dbReference type="Proteomes" id="UP000054549">
    <property type="component" value="Unassembled WGS sequence"/>
</dbReference>
<sequence length="76" mass="8480">MNRPFYLERGAGKRIEYLSLVPGGLSMLSCGGSSIFIPLCKDELDDTVLCLRCDLPFPLHSIHCSVGTSHEREKRI</sequence>
<dbReference type="PROSITE" id="PS51257">
    <property type="entry name" value="PROKAR_LIPOPROTEIN"/>
    <property type="match status" value="1"/>
</dbReference>
<dbReference type="InParanoid" id="A0A0C2XAD9"/>
<evidence type="ECO:0000313" key="1">
    <source>
        <dbReference type="EMBL" id="KIL65778.1"/>
    </source>
</evidence>
<dbReference type="EMBL" id="KN818240">
    <property type="protein sequence ID" value="KIL65778.1"/>
    <property type="molecule type" value="Genomic_DNA"/>
</dbReference>
<name>A0A0C2XAD9_AMAMK</name>
<accession>A0A0C2XAD9</accession>
<dbReference type="AlphaFoldDB" id="A0A0C2XAD9"/>
<keyword evidence="2" id="KW-1185">Reference proteome</keyword>
<organism evidence="1 2">
    <name type="scientific">Amanita muscaria (strain Koide BX008)</name>
    <dbReference type="NCBI Taxonomy" id="946122"/>
    <lineage>
        <taxon>Eukaryota</taxon>
        <taxon>Fungi</taxon>
        <taxon>Dikarya</taxon>
        <taxon>Basidiomycota</taxon>
        <taxon>Agaricomycotina</taxon>
        <taxon>Agaricomycetes</taxon>
        <taxon>Agaricomycetidae</taxon>
        <taxon>Agaricales</taxon>
        <taxon>Pluteineae</taxon>
        <taxon>Amanitaceae</taxon>
        <taxon>Amanita</taxon>
    </lineage>
</organism>
<protein>
    <submittedName>
        <fullName evidence="1">Uncharacterized protein</fullName>
    </submittedName>
</protein>
<proteinExistence type="predicted"/>
<gene>
    <name evidence="1" type="ORF">M378DRAFT_161794</name>
</gene>